<organism evidence="4">
    <name type="scientific">Thrips palmi</name>
    <name type="common">Melon thrips</name>
    <dbReference type="NCBI Taxonomy" id="161013"/>
    <lineage>
        <taxon>Eukaryota</taxon>
        <taxon>Metazoa</taxon>
        <taxon>Ecdysozoa</taxon>
        <taxon>Arthropoda</taxon>
        <taxon>Hexapoda</taxon>
        <taxon>Insecta</taxon>
        <taxon>Pterygota</taxon>
        <taxon>Neoptera</taxon>
        <taxon>Paraneoptera</taxon>
        <taxon>Thysanoptera</taxon>
        <taxon>Terebrantia</taxon>
        <taxon>Thripoidea</taxon>
        <taxon>Thripidae</taxon>
        <taxon>Thrips</taxon>
    </lineage>
</organism>
<protein>
    <submittedName>
        <fullName evidence="4">Uncharacterized protein LOC117642435</fullName>
    </submittedName>
</protein>
<reference evidence="4" key="1">
    <citation type="submission" date="2025-08" db="UniProtKB">
        <authorList>
            <consortium name="RefSeq"/>
        </authorList>
    </citation>
    <scope>IDENTIFICATION</scope>
    <source>
        <tissue evidence="4">Total insect</tissue>
    </source>
</reference>
<evidence type="ECO:0000313" key="3">
    <source>
        <dbReference type="Proteomes" id="UP000515158"/>
    </source>
</evidence>
<keyword evidence="3" id="KW-1185">Reference proteome</keyword>
<dbReference type="Proteomes" id="UP000515158">
    <property type="component" value="Unplaced"/>
</dbReference>
<feature type="domain" description="LITAF" evidence="2">
    <location>
        <begin position="80"/>
        <end position="139"/>
    </location>
</feature>
<dbReference type="RefSeq" id="XP_034236564.1">
    <property type="nucleotide sequence ID" value="XM_034380673.1"/>
</dbReference>
<sequence>MSKQDGGLEGYEEKRPSSPPPSYEDTQLHQFPPQHGDGVPKPQHPGGQSPAPITNITVNAPAPAAQPIIVNNVVGVGGAVVCAKCGSNIVIVKEESTCMTHCCCLLCCFTIPFCFFLPYCCNWCKKPVQRCGGCRSKIA</sequence>
<accession>A0A6P8ZK65</accession>
<dbReference type="GeneID" id="117642435"/>
<evidence type="ECO:0000256" key="1">
    <source>
        <dbReference type="SAM" id="MobiDB-lite"/>
    </source>
</evidence>
<feature type="region of interest" description="Disordered" evidence="1">
    <location>
        <begin position="1"/>
        <end position="57"/>
    </location>
</feature>
<name>A0A6P8ZK65_THRPL</name>
<dbReference type="AlphaFoldDB" id="A0A6P8ZK65"/>
<proteinExistence type="predicted"/>
<dbReference type="InParanoid" id="A0A6P8ZK65"/>
<evidence type="ECO:0000313" key="4">
    <source>
        <dbReference type="RefSeq" id="XP_034236564.1"/>
    </source>
</evidence>
<evidence type="ECO:0000259" key="2">
    <source>
        <dbReference type="Pfam" id="PF10601"/>
    </source>
</evidence>
<dbReference type="InterPro" id="IPR006629">
    <property type="entry name" value="LITAF"/>
</dbReference>
<dbReference type="Pfam" id="PF10601">
    <property type="entry name" value="zf-LITAF-like"/>
    <property type="match status" value="1"/>
</dbReference>
<gene>
    <name evidence="4" type="primary">LOC117642435</name>
</gene>
<dbReference type="KEGG" id="tpal:117642435"/>